<dbReference type="NCBIfam" id="TIGR01550">
    <property type="entry name" value="DOC_P1"/>
    <property type="match status" value="1"/>
</dbReference>
<dbReference type="PANTHER" id="PTHR39426:SF1">
    <property type="entry name" value="HOMOLOGY TO DEATH-ON-CURING PROTEIN OF PHAGE P1"/>
    <property type="match status" value="1"/>
</dbReference>
<comment type="caution">
    <text evidence="2">The sequence shown here is derived from an EMBL/GenBank/DDBJ whole genome shotgun (WGS) entry which is preliminary data.</text>
</comment>
<dbReference type="InterPro" id="IPR003812">
    <property type="entry name" value="Fido"/>
</dbReference>
<accession>A0ABU9K385</accession>
<dbReference type="PROSITE" id="PS51459">
    <property type="entry name" value="FIDO"/>
    <property type="match status" value="1"/>
</dbReference>
<dbReference type="InterPro" id="IPR006440">
    <property type="entry name" value="Doc"/>
</dbReference>
<dbReference type="EMBL" id="JBBYAK010000003">
    <property type="protein sequence ID" value="MEL3959586.1"/>
    <property type="molecule type" value="Genomic_DNA"/>
</dbReference>
<protein>
    <submittedName>
        <fullName evidence="2">Type II toxin-antitoxin system death-on-curing family toxin</fullName>
    </submittedName>
</protein>
<dbReference type="Gene3D" id="1.20.120.1870">
    <property type="entry name" value="Fic/DOC protein, Fido domain"/>
    <property type="match status" value="1"/>
</dbReference>
<sequence length="133" mass="15243">MDMIKYLNEKEVILINAMVIEKYTPQEQKGVKDINLLQSALARPKQTVLGEDAYPTIWEKAGALYASLVQNHAFHNANKRTGFSSMKQFLWINGLQFIADQQEAEDFTVMVVVEKPNIKDIAKWIQNNAIERC</sequence>
<organism evidence="2 3">
    <name type="scientific">Caldifermentibacillus hisashii</name>
    <dbReference type="NCBI Taxonomy" id="996558"/>
    <lineage>
        <taxon>Bacteria</taxon>
        <taxon>Bacillati</taxon>
        <taxon>Bacillota</taxon>
        <taxon>Bacilli</taxon>
        <taxon>Bacillales</taxon>
        <taxon>Bacillaceae</taxon>
        <taxon>Caldifermentibacillus</taxon>
    </lineage>
</organism>
<feature type="domain" description="Fido" evidence="1">
    <location>
        <begin position="7"/>
        <end position="127"/>
    </location>
</feature>
<proteinExistence type="predicted"/>
<dbReference type="RefSeq" id="WP_322107710.1">
    <property type="nucleotide sequence ID" value="NZ_JANUVP010000025.1"/>
</dbReference>
<gene>
    <name evidence="2" type="ORF">NST17_20755</name>
</gene>
<dbReference type="PIRSF" id="PIRSF018297">
    <property type="entry name" value="Doc"/>
    <property type="match status" value="1"/>
</dbReference>
<reference evidence="2 3" key="1">
    <citation type="submission" date="2024-03" db="EMBL/GenBank/DDBJ databases">
        <title>Bacilli Hybrid Assemblies.</title>
        <authorList>
            <person name="Kovac J."/>
        </authorList>
    </citation>
    <scope>NUCLEOTIDE SEQUENCE [LARGE SCALE GENOMIC DNA]</scope>
    <source>
        <strain evidence="2 3">FSL M8-0022</strain>
    </source>
</reference>
<keyword evidence="3" id="KW-1185">Reference proteome</keyword>
<evidence type="ECO:0000259" key="1">
    <source>
        <dbReference type="PROSITE" id="PS51459"/>
    </source>
</evidence>
<dbReference type="PANTHER" id="PTHR39426">
    <property type="entry name" value="HOMOLOGY TO DEATH-ON-CURING PROTEIN OF PHAGE P1"/>
    <property type="match status" value="1"/>
</dbReference>
<dbReference type="Proteomes" id="UP001459714">
    <property type="component" value="Unassembled WGS sequence"/>
</dbReference>
<dbReference type="InterPro" id="IPR053737">
    <property type="entry name" value="Type_II_TA_Toxin"/>
</dbReference>
<evidence type="ECO:0000313" key="3">
    <source>
        <dbReference type="Proteomes" id="UP001459714"/>
    </source>
</evidence>
<name>A0ABU9K385_9BACI</name>
<dbReference type="Pfam" id="PF02661">
    <property type="entry name" value="Fic"/>
    <property type="match status" value="1"/>
</dbReference>
<evidence type="ECO:0000313" key="2">
    <source>
        <dbReference type="EMBL" id="MEL3959586.1"/>
    </source>
</evidence>